<sequence>MMLDPDRLVLTIALLRIVGCCTDALAQVLILRARADLARARQGAHPEATPAPVLRAQTERHERA</sequence>
<organism evidence="2 3">
    <name type="scientific">Streptomyces dangxiongensis</name>
    <dbReference type="NCBI Taxonomy" id="1442032"/>
    <lineage>
        <taxon>Bacteria</taxon>
        <taxon>Bacillati</taxon>
        <taxon>Actinomycetota</taxon>
        <taxon>Actinomycetes</taxon>
        <taxon>Kitasatosporales</taxon>
        <taxon>Streptomycetaceae</taxon>
        <taxon>Streptomyces</taxon>
    </lineage>
</organism>
<dbReference type="AlphaFoldDB" id="A0A3G2J6A8"/>
<evidence type="ECO:0000313" key="3">
    <source>
        <dbReference type="Proteomes" id="UP000268329"/>
    </source>
</evidence>
<evidence type="ECO:0000256" key="1">
    <source>
        <dbReference type="SAM" id="MobiDB-lite"/>
    </source>
</evidence>
<accession>A0A3G2J6A8</accession>
<dbReference type="Proteomes" id="UP000268329">
    <property type="component" value="Chromosome"/>
</dbReference>
<dbReference type="EMBL" id="CP033073">
    <property type="protein sequence ID" value="AYN37736.1"/>
    <property type="molecule type" value="Genomic_DNA"/>
</dbReference>
<evidence type="ECO:0000313" key="2">
    <source>
        <dbReference type="EMBL" id="AYN37736.1"/>
    </source>
</evidence>
<name>A0A3G2J6A8_9ACTN</name>
<dbReference type="KEGG" id="sdd:D9753_00560"/>
<protein>
    <submittedName>
        <fullName evidence="2">Uncharacterized protein</fullName>
    </submittedName>
</protein>
<reference evidence="2 3" key="1">
    <citation type="submission" date="2018-10" db="EMBL/GenBank/DDBJ databases">
        <title>The genome of Streptomyces dangxiongensis Z022.</title>
        <authorList>
            <person name="Zhang B."/>
        </authorList>
    </citation>
    <scope>NUCLEOTIDE SEQUENCE [LARGE SCALE GENOMIC DNA]</scope>
    <source>
        <strain evidence="2 3">Z022</strain>
    </source>
</reference>
<proteinExistence type="predicted"/>
<feature type="region of interest" description="Disordered" evidence="1">
    <location>
        <begin position="41"/>
        <end position="64"/>
    </location>
</feature>
<gene>
    <name evidence="2" type="ORF">D9753_00560</name>
</gene>
<keyword evidence="3" id="KW-1185">Reference proteome</keyword>